<evidence type="ECO:0000313" key="2">
    <source>
        <dbReference type="EMBL" id="GGO85129.1"/>
    </source>
</evidence>
<organism evidence="2 3">
    <name type="scientific">Nocardioides phosphati</name>
    <dbReference type="NCBI Taxonomy" id="1867775"/>
    <lineage>
        <taxon>Bacteria</taxon>
        <taxon>Bacillati</taxon>
        <taxon>Actinomycetota</taxon>
        <taxon>Actinomycetes</taxon>
        <taxon>Propionibacteriales</taxon>
        <taxon>Nocardioidaceae</taxon>
        <taxon>Nocardioides</taxon>
    </lineage>
</organism>
<protein>
    <recommendedName>
        <fullName evidence="4">DUF222 domain-containing protein</fullName>
    </recommendedName>
</protein>
<evidence type="ECO:0008006" key="4">
    <source>
        <dbReference type="Google" id="ProtNLM"/>
    </source>
</evidence>
<dbReference type="EMBL" id="BMNI01000001">
    <property type="protein sequence ID" value="GGO85129.1"/>
    <property type="molecule type" value="Genomic_DNA"/>
</dbReference>
<gene>
    <name evidence="2" type="ORF">GCM10011584_04330</name>
</gene>
<proteinExistence type="predicted"/>
<evidence type="ECO:0000313" key="3">
    <source>
        <dbReference type="Proteomes" id="UP000655410"/>
    </source>
</evidence>
<dbReference type="RefSeq" id="WP_188782331.1">
    <property type="nucleotide sequence ID" value="NZ_BMNI01000001.1"/>
</dbReference>
<evidence type="ECO:0000256" key="1">
    <source>
        <dbReference type="SAM" id="MobiDB-lite"/>
    </source>
</evidence>
<comment type="caution">
    <text evidence="2">The sequence shown here is derived from an EMBL/GenBank/DDBJ whole genome shotgun (WGS) entry which is preliminary data.</text>
</comment>
<dbReference type="Proteomes" id="UP000655410">
    <property type="component" value="Unassembled WGS sequence"/>
</dbReference>
<reference evidence="3" key="1">
    <citation type="journal article" date="2019" name="Int. J. Syst. Evol. Microbiol.">
        <title>The Global Catalogue of Microorganisms (GCM) 10K type strain sequencing project: providing services to taxonomists for standard genome sequencing and annotation.</title>
        <authorList>
            <consortium name="The Broad Institute Genomics Platform"/>
            <consortium name="The Broad Institute Genome Sequencing Center for Infectious Disease"/>
            <person name="Wu L."/>
            <person name="Ma J."/>
        </authorList>
    </citation>
    <scope>NUCLEOTIDE SEQUENCE [LARGE SCALE GENOMIC DNA]</scope>
    <source>
        <strain evidence="3">CGMCC 4.7371</strain>
    </source>
</reference>
<keyword evidence="3" id="KW-1185">Reference proteome</keyword>
<accession>A0ABQ2N5G7</accession>
<sequence>MDADRRRGFADVDDALFDTTQIPLTSRDIRTVGELLHDVDHTARHLLMDVAGDDAGRLLHGWPDLVTAASSLWSSLPGQGFGAGAHTRDEPITRLVSVGDAIGRSLGSSSWPQASRPDRRMTQMTRTLGHASDLVHRYGADIPVQRAESFRDLEAARARIMHALYVSAHAVGVSLHQHGHSRYQAALGTNRPIELNRRHSPYAVPPTTEWIRRMAVSEAAAGRYLDGRFTQALRGEANRPIEDDTRISRALAGWDIQAHRTLASDAWPTNMVLIARTQGLIAGAAMVLVDAAQHAGHLEPTDRLSPTIAEAGRAWSNLASRWGDLTAPDDRLDPDLMRTAAEVRAAYRELTHASTTMASLDVIAAGPGLLPGIDATLHTLESSSELAYVVAEKAEAPNLTGPARALSIRAHNDIEAGLATQAPDGDVVWVSPHDILARRIVPAPRPVVDGLRQANLRTVDACHSAASASAAYCRTPKASLVQQDAGVLEQRAAERQPRVHVPPERHRGR</sequence>
<feature type="region of interest" description="Disordered" evidence="1">
    <location>
        <begin position="490"/>
        <end position="509"/>
    </location>
</feature>
<name>A0ABQ2N5G7_9ACTN</name>
<feature type="compositionally biased region" description="Basic and acidic residues" evidence="1">
    <location>
        <begin position="491"/>
        <end position="509"/>
    </location>
</feature>